<evidence type="ECO:0000256" key="1">
    <source>
        <dbReference type="ARBA" id="ARBA00023015"/>
    </source>
</evidence>
<evidence type="ECO:0000256" key="2">
    <source>
        <dbReference type="ARBA" id="ARBA00023125"/>
    </source>
</evidence>
<dbReference type="SUPFAM" id="SSF46689">
    <property type="entry name" value="Homeodomain-like"/>
    <property type="match status" value="1"/>
</dbReference>
<dbReference type="Proteomes" id="UP000297608">
    <property type="component" value="Unassembled WGS sequence"/>
</dbReference>
<dbReference type="EMBL" id="SOFG01000023">
    <property type="protein sequence ID" value="TFB84036.1"/>
    <property type="molecule type" value="Genomic_DNA"/>
</dbReference>
<dbReference type="Gene3D" id="1.10.357.10">
    <property type="entry name" value="Tetracycline Repressor, domain 2"/>
    <property type="match status" value="1"/>
</dbReference>
<evidence type="ECO:0000313" key="7">
    <source>
        <dbReference type="Proteomes" id="UP000297608"/>
    </source>
</evidence>
<proteinExistence type="predicted"/>
<evidence type="ECO:0000313" key="6">
    <source>
        <dbReference type="EMBL" id="TFB84036.1"/>
    </source>
</evidence>
<comment type="caution">
    <text evidence="6">The sequence shown here is derived from an EMBL/GenBank/DDBJ whole genome shotgun (WGS) entry which is preliminary data.</text>
</comment>
<dbReference type="InterPro" id="IPR036271">
    <property type="entry name" value="Tet_transcr_reg_TetR-rel_C_sf"/>
</dbReference>
<accession>A0ABY2IBH1</accession>
<reference evidence="6 7" key="1">
    <citation type="submission" date="2019-03" db="EMBL/GenBank/DDBJ databases">
        <title>Genomics of glacier-inhabiting Cryobacterium strains.</title>
        <authorList>
            <person name="Liu Q."/>
            <person name="Xin Y.-H."/>
        </authorList>
    </citation>
    <scope>NUCLEOTIDE SEQUENCE [LARGE SCALE GENOMIC DNA]</scope>
    <source>
        <strain evidence="6 7">MDB2-B</strain>
    </source>
</reference>
<organism evidence="6 7">
    <name type="scientific">Cryobacterium algoricola</name>
    <dbReference type="NCBI Taxonomy" id="1259183"/>
    <lineage>
        <taxon>Bacteria</taxon>
        <taxon>Bacillati</taxon>
        <taxon>Actinomycetota</taxon>
        <taxon>Actinomycetes</taxon>
        <taxon>Micrococcales</taxon>
        <taxon>Microbacteriaceae</taxon>
        <taxon>Cryobacterium</taxon>
    </lineage>
</organism>
<dbReference type="InterPro" id="IPR009057">
    <property type="entry name" value="Homeodomain-like_sf"/>
</dbReference>
<name>A0ABY2IBH1_9MICO</name>
<dbReference type="Gene3D" id="1.10.10.60">
    <property type="entry name" value="Homeodomain-like"/>
    <property type="match status" value="1"/>
</dbReference>
<evidence type="ECO:0000256" key="4">
    <source>
        <dbReference type="PROSITE-ProRule" id="PRU00335"/>
    </source>
</evidence>
<protein>
    <submittedName>
        <fullName evidence="6">TetR/AcrR family transcriptional regulator</fullName>
    </submittedName>
</protein>
<dbReference type="Pfam" id="PF00440">
    <property type="entry name" value="TetR_N"/>
    <property type="match status" value="1"/>
</dbReference>
<keyword evidence="2 4" id="KW-0238">DNA-binding</keyword>
<dbReference type="PANTHER" id="PTHR30055:SF151">
    <property type="entry name" value="TRANSCRIPTIONAL REGULATORY PROTEIN"/>
    <property type="match status" value="1"/>
</dbReference>
<feature type="DNA-binding region" description="H-T-H motif" evidence="4">
    <location>
        <begin position="37"/>
        <end position="56"/>
    </location>
</feature>
<sequence length="223" mass="24058">MTNEARSRTRRADALSRDRIVRAAVDILDLHGEGGLTTRSLAASLETGSGAIFHHVGSRDELLRAAVDLMVADVIGGIAVETTPRESVRLLMLGVFDAIQAHPWAGAQLAREPWQTTVLEVFLEIGSRLQPLGVREEELFDAASTLLSYLLGIAGQLAASVHISRGTDRAAFLGAAVENWAARHSSADSPFVRQVTRLANHDDREQFIAGLEIILSGLALHPE</sequence>
<evidence type="ECO:0000259" key="5">
    <source>
        <dbReference type="PROSITE" id="PS50977"/>
    </source>
</evidence>
<dbReference type="RefSeq" id="WP_134535816.1">
    <property type="nucleotide sequence ID" value="NZ_SOFG01000023.1"/>
</dbReference>
<dbReference type="InterPro" id="IPR001647">
    <property type="entry name" value="HTH_TetR"/>
</dbReference>
<evidence type="ECO:0000256" key="3">
    <source>
        <dbReference type="ARBA" id="ARBA00023163"/>
    </source>
</evidence>
<dbReference type="SUPFAM" id="SSF48498">
    <property type="entry name" value="Tetracyclin repressor-like, C-terminal domain"/>
    <property type="match status" value="1"/>
</dbReference>
<dbReference type="InterPro" id="IPR050109">
    <property type="entry name" value="HTH-type_TetR-like_transc_reg"/>
</dbReference>
<dbReference type="PANTHER" id="PTHR30055">
    <property type="entry name" value="HTH-TYPE TRANSCRIPTIONAL REGULATOR RUTR"/>
    <property type="match status" value="1"/>
</dbReference>
<feature type="domain" description="HTH tetR-type" evidence="5">
    <location>
        <begin position="14"/>
        <end position="74"/>
    </location>
</feature>
<keyword evidence="3" id="KW-0804">Transcription</keyword>
<gene>
    <name evidence="6" type="ORF">E3O44_16205</name>
</gene>
<keyword evidence="1" id="KW-0805">Transcription regulation</keyword>
<keyword evidence="7" id="KW-1185">Reference proteome</keyword>
<dbReference type="PROSITE" id="PS50977">
    <property type="entry name" value="HTH_TETR_2"/>
    <property type="match status" value="1"/>
</dbReference>